<feature type="domain" description="THAP-type" evidence="8">
    <location>
        <begin position="1"/>
        <end position="85"/>
    </location>
</feature>
<dbReference type="PROSITE" id="PS50950">
    <property type="entry name" value="ZF_THAP"/>
    <property type="match status" value="1"/>
</dbReference>
<accession>A0A6J0T9B8</accession>
<evidence type="ECO:0000256" key="6">
    <source>
        <dbReference type="SAM" id="Coils"/>
    </source>
</evidence>
<protein>
    <submittedName>
        <fullName evidence="10">THAP domain-containing protein 8</fullName>
    </submittedName>
</protein>
<proteinExistence type="predicted"/>
<feature type="coiled-coil region" evidence="6">
    <location>
        <begin position="430"/>
        <end position="457"/>
    </location>
</feature>
<dbReference type="SMART" id="SM00980">
    <property type="entry name" value="THAP"/>
    <property type="match status" value="1"/>
</dbReference>
<keyword evidence="9" id="KW-1185">Reference proteome</keyword>
<dbReference type="InterPro" id="IPR006612">
    <property type="entry name" value="THAP_Znf"/>
</dbReference>
<keyword evidence="2 5" id="KW-0863">Zinc-finger</keyword>
<keyword evidence="1" id="KW-0479">Metal-binding</keyword>
<evidence type="ECO:0000313" key="10">
    <source>
        <dbReference type="RefSeq" id="XP_020642719.2"/>
    </source>
</evidence>
<dbReference type="RefSeq" id="XP_020642719.2">
    <property type="nucleotide sequence ID" value="XM_020787060.2"/>
</dbReference>
<keyword evidence="3" id="KW-0862">Zinc</keyword>
<feature type="region of interest" description="Disordered" evidence="7">
    <location>
        <begin position="347"/>
        <end position="398"/>
    </location>
</feature>
<dbReference type="SUPFAM" id="SSF57716">
    <property type="entry name" value="Glucocorticoid receptor-like (DNA-binding domain)"/>
    <property type="match status" value="1"/>
</dbReference>
<organism evidence="9 10">
    <name type="scientific">Pogona vitticeps</name>
    <name type="common">central bearded dragon</name>
    <dbReference type="NCBI Taxonomy" id="103695"/>
    <lineage>
        <taxon>Eukaryota</taxon>
        <taxon>Metazoa</taxon>
        <taxon>Chordata</taxon>
        <taxon>Craniata</taxon>
        <taxon>Vertebrata</taxon>
        <taxon>Euteleostomi</taxon>
        <taxon>Lepidosauria</taxon>
        <taxon>Squamata</taxon>
        <taxon>Bifurcata</taxon>
        <taxon>Unidentata</taxon>
        <taxon>Episquamata</taxon>
        <taxon>Toxicofera</taxon>
        <taxon>Iguania</taxon>
        <taxon>Acrodonta</taxon>
        <taxon>Agamidae</taxon>
        <taxon>Amphibolurinae</taxon>
        <taxon>Pogona</taxon>
    </lineage>
</organism>
<evidence type="ECO:0000313" key="9">
    <source>
        <dbReference type="Proteomes" id="UP001652642"/>
    </source>
</evidence>
<name>A0A6J0T9B8_9SAUR</name>
<dbReference type="OrthoDB" id="5982876at2759"/>
<gene>
    <name evidence="10" type="primary">THAP8</name>
</gene>
<dbReference type="PANTHER" id="PTHR46927:SF2">
    <property type="entry name" value="THAP DOMAIN-CONTAINING PROTEIN 8"/>
    <property type="match status" value="1"/>
</dbReference>
<evidence type="ECO:0000256" key="3">
    <source>
        <dbReference type="ARBA" id="ARBA00022833"/>
    </source>
</evidence>
<evidence type="ECO:0000256" key="7">
    <source>
        <dbReference type="SAM" id="MobiDB-lite"/>
    </source>
</evidence>
<dbReference type="CTD" id="199745"/>
<feature type="compositionally biased region" description="Acidic residues" evidence="7">
    <location>
        <begin position="357"/>
        <end position="376"/>
    </location>
</feature>
<dbReference type="InParanoid" id="A0A6J0T9B8"/>
<evidence type="ECO:0000259" key="8">
    <source>
        <dbReference type="PROSITE" id="PS50950"/>
    </source>
</evidence>
<keyword evidence="4 5" id="KW-0238">DNA-binding</keyword>
<dbReference type="GO" id="GO:0008270">
    <property type="term" value="F:zinc ion binding"/>
    <property type="evidence" value="ECO:0007669"/>
    <property type="project" value="UniProtKB-KW"/>
</dbReference>
<dbReference type="Pfam" id="PF05485">
    <property type="entry name" value="THAP"/>
    <property type="match status" value="1"/>
</dbReference>
<dbReference type="SMART" id="SM00692">
    <property type="entry name" value="DM3"/>
    <property type="match status" value="1"/>
</dbReference>
<dbReference type="AlphaFoldDB" id="A0A6J0T9B8"/>
<evidence type="ECO:0000256" key="2">
    <source>
        <dbReference type="ARBA" id="ARBA00022771"/>
    </source>
</evidence>
<evidence type="ECO:0000256" key="4">
    <source>
        <dbReference type="ARBA" id="ARBA00023125"/>
    </source>
</evidence>
<evidence type="ECO:0000256" key="1">
    <source>
        <dbReference type="ARBA" id="ARBA00022723"/>
    </source>
</evidence>
<reference evidence="10" key="1">
    <citation type="submission" date="2025-08" db="UniProtKB">
        <authorList>
            <consortium name="RefSeq"/>
        </authorList>
    </citation>
    <scope>IDENTIFICATION</scope>
</reference>
<dbReference type="KEGG" id="pvt:110075622"/>
<keyword evidence="6" id="KW-0175">Coiled coil</keyword>
<dbReference type="Proteomes" id="UP001652642">
    <property type="component" value="Chromosome 9"/>
</dbReference>
<dbReference type="InterPro" id="IPR052224">
    <property type="entry name" value="THAP_domain_protein"/>
</dbReference>
<evidence type="ECO:0000256" key="5">
    <source>
        <dbReference type="PROSITE-ProRule" id="PRU00309"/>
    </source>
</evidence>
<dbReference type="PANTHER" id="PTHR46927">
    <property type="entry name" value="AGAP005574-PA"/>
    <property type="match status" value="1"/>
</dbReference>
<dbReference type="GO" id="GO:0003677">
    <property type="term" value="F:DNA binding"/>
    <property type="evidence" value="ECO:0007669"/>
    <property type="project" value="UniProtKB-UniRule"/>
</dbReference>
<sequence>MTKYCRAPNCSNSAGQPRPDRRRLSFYKFPLHNPERLRQWLSQMNQEKWVPTKHQHLCSEHFAPSCFEYRWGVRYLKPDAIPTIFQTSDGPLKRENPARLPSEVPAKKLLLEHQAEGSMLEPQATSCREPQAMETLAIAIDPRVAATPIYVETQPPASDLAHPTLSGPLVGAMNLVPLVQIVEPLKAMTLAVASPVEAASGQPLLDSGEQQVVDFVTSVTSAPTLEAVPSSGQFCAEVAVPCKVVATDQPPLHALVTGHPVAAEQGALIIENVSIEPFLEADSTAAAAAAVLSSLQESSTEMVAYFETIPTAPLAAVASSHVSPPETVLSSALSLPIVSTVPIISTQASPEASAAEQQEEEEEEEEEEEVEEEEKLEELSSAESLEEQLEEHRYHKSEEGTAADLVEVVMGLQKKVKVLQQRHRRHCAKLEAMEGVVEQLRKENLVSEEKLKLLEMACLQSSAIVPESGGTVAIICQDNDQALLYAVPQLPEEANETILHMEQP</sequence>
<dbReference type="GeneID" id="110075622"/>